<evidence type="ECO:0000313" key="5">
    <source>
        <dbReference type="Proteomes" id="UP000220768"/>
    </source>
</evidence>
<dbReference type="SUPFAM" id="SSF48498">
    <property type="entry name" value="Tetracyclin repressor-like, C-terminal domain"/>
    <property type="match status" value="1"/>
</dbReference>
<comment type="caution">
    <text evidence="4">The sequence shown here is derived from an EMBL/GenBank/DDBJ whole genome shotgun (WGS) entry which is preliminary data.</text>
</comment>
<accession>A0A2A6JG52</accession>
<dbReference type="InterPro" id="IPR001647">
    <property type="entry name" value="HTH_TetR"/>
</dbReference>
<dbReference type="Pfam" id="PF00440">
    <property type="entry name" value="TetR_N"/>
    <property type="match status" value="1"/>
</dbReference>
<keyword evidence="1 2" id="KW-0238">DNA-binding</keyword>
<gene>
    <name evidence="4" type="ORF">CO666_06025</name>
</gene>
<dbReference type="AlphaFoldDB" id="A0A2A6JG52"/>
<dbReference type="EMBL" id="NWSV01000003">
    <property type="protein sequence ID" value="PDT05180.1"/>
    <property type="molecule type" value="Genomic_DNA"/>
</dbReference>
<feature type="DNA-binding region" description="H-T-H motif" evidence="2">
    <location>
        <begin position="30"/>
        <end position="49"/>
    </location>
</feature>
<dbReference type="InterPro" id="IPR036271">
    <property type="entry name" value="Tet_transcr_reg_TetR-rel_C_sf"/>
</dbReference>
<dbReference type="PRINTS" id="PR00455">
    <property type="entry name" value="HTHTETR"/>
</dbReference>
<organism evidence="4 5">
    <name type="scientific">Rhizobium chutanense</name>
    <dbReference type="NCBI Taxonomy" id="2035448"/>
    <lineage>
        <taxon>Bacteria</taxon>
        <taxon>Pseudomonadati</taxon>
        <taxon>Pseudomonadota</taxon>
        <taxon>Alphaproteobacteria</taxon>
        <taxon>Hyphomicrobiales</taxon>
        <taxon>Rhizobiaceae</taxon>
        <taxon>Rhizobium/Agrobacterium group</taxon>
        <taxon>Rhizobium</taxon>
    </lineage>
</organism>
<sequence>MPPSLRLSFRAKILDAISDLFYRRGTYRVGIDEIVRELKIARATLYRHFGGKEDLIIAYLEQRHTFVSGQMEALISGKSGAAAILAIFDSLSDKTRTEAFRGCAFLIAVTENPGSAAIRDVAYAHKLFLRELFARLVPLGPAYDDLSEQLLLLYEGALAGSVLRPEARPADVARKTAAALLQAGGFNGPEGEP</sequence>
<dbReference type="Gene3D" id="1.10.357.10">
    <property type="entry name" value="Tetracycline Repressor, domain 2"/>
    <property type="match status" value="1"/>
</dbReference>
<dbReference type="InterPro" id="IPR050109">
    <property type="entry name" value="HTH-type_TetR-like_transc_reg"/>
</dbReference>
<keyword evidence="5" id="KW-1185">Reference proteome</keyword>
<evidence type="ECO:0000259" key="3">
    <source>
        <dbReference type="PROSITE" id="PS50977"/>
    </source>
</evidence>
<evidence type="ECO:0000313" key="4">
    <source>
        <dbReference type="EMBL" id="PDT05180.1"/>
    </source>
</evidence>
<dbReference type="SUPFAM" id="SSF46689">
    <property type="entry name" value="Homeodomain-like"/>
    <property type="match status" value="1"/>
</dbReference>
<dbReference type="Proteomes" id="UP000220768">
    <property type="component" value="Unassembled WGS sequence"/>
</dbReference>
<protein>
    <submittedName>
        <fullName evidence="4">TetR family transcriptional regulator</fullName>
    </submittedName>
</protein>
<evidence type="ECO:0000256" key="2">
    <source>
        <dbReference type="PROSITE-ProRule" id="PRU00335"/>
    </source>
</evidence>
<dbReference type="GO" id="GO:0003700">
    <property type="term" value="F:DNA-binding transcription factor activity"/>
    <property type="evidence" value="ECO:0007669"/>
    <property type="project" value="TreeGrafter"/>
</dbReference>
<dbReference type="PROSITE" id="PS50977">
    <property type="entry name" value="HTH_TETR_2"/>
    <property type="match status" value="1"/>
</dbReference>
<proteinExistence type="predicted"/>
<name>A0A2A6JG52_9HYPH</name>
<dbReference type="PANTHER" id="PTHR30055:SF200">
    <property type="entry name" value="HTH-TYPE TRANSCRIPTIONAL REPRESSOR BDCR"/>
    <property type="match status" value="1"/>
</dbReference>
<dbReference type="PANTHER" id="PTHR30055">
    <property type="entry name" value="HTH-TYPE TRANSCRIPTIONAL REGULATOR RUTR"/>
    <property type="match status" value="1"/>
</dbReference>
<dbReference type="InterPro" id="IPR009057">
    <property type="entry name" value="Homeodomain-like_sf"/>
</dbReference>
<reference evidence="4 5" key="1">
    <citation type="submission" date="2017-09" db="EMBL/GenBank/DDBJ databases">
        <title>Comparative genomics of rhizobia isolated from Phaseolus vulgaris in China.</title>
        <authorList>
            <person name="Tong W."/>
        </authorList>
    </citation>
    <scope>NUCLEOTIDE SEQUENCE [LARGE SCALE GENOMIC DNA]</scope>
    <source>
        <strain evidence="4 5">C5</strain>
    </source>
</reference>
<dbReference type="RefSeq" id="WP_097611187.1">
    <property type="nucleotide sequence ID" value="NZ_NWSV01000003.1"/>
</dbReference>
<evidence type="ECO:0000256" key="1">
    <source>
        <dbReference type="ARBA" id="ARBA00023125"/>
    </source>
</evidence>
<dbReference type="GO" id="GO:0000976">
    <property type="term" value="F:transcription cis-regulatory region binding"/>
    <property type="evidence" value="ECO:0007669"/>
    <property type="project" value="TreeGrafter"/>
</dbReference>
<feature type="domain" description="HTH tetR-type" evidence="3">
    <location>
        <begin position="7"/>
        <end position="67"/>
    </location>
</feature>